<protein>
    <recommendedName>
        <fullName evidence="3">Glycosyl transferase family 1 domain-containing protein</fullName>
    </recommendedName>
</protein>
<dbReference type="PANTHER" id="PTHR46656">
    <property type="entry name" value="PUTATIVE-RELATED"/>
    <property type="match status" value="1"/>
</dbReference>
<reference evidence="2" key="1">
    <citation type="submission" date="2018-06" db="EMBL/GenBank/DDBJ databases">
        <authorList>
            <person name="Helene L.C."/>
            <person name="Dall'Agnol R."/>
            <person name="Delamuta J.R."/>
            <person name="Hungria M."/>
        </authorList>
    </citation>
    <scope>NUCLEOTIDE SEQUENCE [LARGE SCALE GENOMIC DNA]</scope>
    <source>
        <strain evidence="2">AC99b</strain>
    </source>
</reference>
<dbReference type="Proteomes" id="UP000251558">
    <property type="component" value="Unassembled WGS sequence"/>
</dbReference>
<dbReference type="EMBL" id="QMBP01000018">
    <property type="protein sequence ID" value="RAZ85636.1"/>
    <property type="molecule type" value="Genomic_DNA"/>
</dbReference>
<dbReference type="SUPFAM" id="SSF53448">
    <property type="entry name" value="Nucleotide-diphospho-sugar transferases"/>
    <property type="match status" value="1"/>
</dbReference>
<dbReference type="AlphaFoldDB" id="A0A330HAK1"/>
<comment type="caution">
    <text evidence="1">The sequence shown here is derived from an EMBL/GenBank/DDBJ whole genome shotgun (WGS) entry which is preliminary data.</text>
</comment>
<keyword evidence="2" id="KW-1185">Reference proteome</keyword>
<evidence type="ECO:0000313" key="2">
    <source>
        <dbReference type="Proteomes" id="UP000251558"/>
    </source>
</evidence>
<organism evidence="1 2">
    <name type="scientific">Mesorhizobium hawassense</name>
    <dbReference type="NCBI Taxonomy" id="1209954"/>
    <lineage>
        <taxon>Bacteria</taxon>
        <taxon>Pseudomonadati</taxon>
        <taxon>Pseudomonadota</taxon>
        <taxon>Alphaproteobacteria</taxon>
        <taxon>Hyphomicrobiales</taxon>
        <taxon>Phyllobacteriaceae</taxon>
        <taxon>Mesorhizobium</taxon>
    </lineage>
</organism>
<accession>A0A330HAK1</accession>
<dbReference type="InterPro" id="IPR029044">
    <property type="entry name" value="Nucleotide-diphossugar_trans"/>
</dbReference>
<proteinExistence type="predicted"/>
<dbReference type="SUPFAM" id="SSF53756">
    <property type="entry name" value="UDP-Glycosyltransferase/glycogen phosphorylase"/>
    <property type="match status" value="1"/>
</dbReference>
<dbReference type="Gene3D" id="3.90.550.10">
    <property type="entry name" value="Spore Coat Polysaccharide Biosynthesis Protein SpsA, Chain A"/>
    <property type="match status" value="1"/>
</dbReference>
<name>A0A330HAK1_9HYPH</name>
<reference evidence="1 2" key="2">
    <citation type="submission" date="2018-07" db="EMBL/GenBank/DDBJ databases">
        <title>Diversity of Mesorhizobium strains in Brazil.</title>
        <authorList>
            <person name="Helene L.C.F."/>
            <person name="Dall'Agnol R."/>
            <person name="Delamuta J.R.M."/>
            <person name="Hungria M."/>
        </authorList>
    </citation>
    <scope>NUCLEOTIDE SEQUENCE [LARGE SCALE GENOMIC DNA]</scope>
    <source>
        <strain evidence="1 2">AC99b</strain>
    </source>
</reference>
<dbReference type="CDD" id="cd03801">
    <property type="entry name" value="GT4_PimA-like"/>
    <property type="match status" value="1"/>
</dbReference>
<evidence type="ECO:0000313" key="1">
    <source>
        <dbReference type="EMBL" id="RAZ85636.1"/>
    </source>
</evidence>
<gene>
    <name evidence="1" type="ORF">DPM33_28385</name>
</gene>
<evidence type="ECO:0008006" key="3">
    <source>
        <dbReference type="Google" id="ProtNLM"/>
    </source>
</evidence>
<dbReference type="OrthoDB" id="118340at2"/>
<dbReference type="Gene3D" id="3.40.50.2000">
    <property type="entry name" value="Glycogen Phosphorylase B"/>
    <property type="match status" value="1"/>
</dbReference>
<dbReference type="PANTHER" id="PTHR46656:SF3">
    <property type="entry name" value="PUTATIVE-RELATED"/>
    <property type="match status" value="1"/>
</dbReference>
<sequence length="871" mass="97969">MISGPACAMDRGSKADWAGVGVARTAFFTISSWNYLHYARALASSLATYHPDVGRIVAVADTRRDDLSAGDFPEFDECVFFDELDLPDRRAFSFRYDVMELNTAIKPTVFSRLFAEGYDRVIYLDPDIIAYRRFDELFDVLDGGASSVLTPHALAPNMHRDSPNDLTFMQAGVYNLGFMALANTPETLRLLKWWETRLRTECVSNRVADGLFVDQKFIDLWPAYCPGTGILRNPAYNVAYWNLDSRPVRRRGDAYEVDGVPLAFFHFSGVVPGNRSILSKHQRRWRPGSTPELQALFDDYHDRLEKFGLKHFSSIPYGFGTFTDGTRIPDAARRVFREQLEPFSGDPFSDLPAYLNRPAKLEPNPDGVVTRFAYALWTSRSDLRAHFDLRGSQSQLSYAYWFASGGAAEAKVPAEFIRPVAKRISDVGAQARKRSRTSKLTAAVARGAYRLLMKVQPNIRWLYRLIPSERRKRFLDGLFRRAWPAAFGGGSLPLSHGVSLIGYPFAEIGVGEAMRSLARSLESADVNYEVVNFDEQVRSSQKDRALQDRLTDTPSKTVNVFCVNADMLGSTVRGIGSAALQNRYNILRPFWELPRIHPQWIDGLRRVDEIWAPTTFVRDAFAAETDRPVIHMPVSVSVPSDVQPNRRRFGIPHDATAFLFAFDFSSYPTRKNPQAVLEAYLRAFGQDRKRNVSLIIKTMGQSTERVEILNAVRRLAQDDRRIVMIDDVLTRTAMHSLTASCDVFVSLHRSEGFGLGIAEAMALGKAVIATDFSGSRDFVSSQTGFPVPYRLIDVEPDQYPYFVEGQQWAEPDIEAAARIMASLADDRDMARAVGGAAKSFIENFHSLRAVGRIAETRLKQIYGHRNALIGQ</sequence>
<dbReference type="Pfam" id="PF13692">
    <property type="entry name" value="Glyco_trans_1_4"/>
    <property type="match status" value="1"/>
</dbReference>